<proteinExistence type="predicted"/>
<feature type="signal peptide" evidence="2">
    <location>
        <begin position="1"/>
        <end position="32"/>
    </location>
</feature>
<name>A0A151RQI4_CAJCA</name>
<evidence type="ECO:0000313" key="4">
    <source>
        <dbReference type="Proteomes" id="UP000075243"/>
    </source>
</evidence>
<sequence>MVFQYSFTMTSNIMFLFCLVAVINNTVVPSSATRQLKASLDEKEAMSSTENRGHDQVDPINKNNNMESKEQNFDKNQFPPVFPFPRRPFPLPPYVPGLPWPIQPPPIGIPGIPSFPFPPVAIPGVPSLLTPPPA</sequence>
<keyword evidence="2" id="KW-0732">Signal</keyword>
<gene>
    <name evidence="3" type="ORF">KK1_033668</name>
</gene>
<protein>
    <submittedName>
        <fullName evidence="3">Uncharacterized protein</fullName>
    </submittedName>
</protein>
<evidence type="ECO:0000313" key="3">
    <source>
        <dbReference type="EMBL" id="KYP44807.1"/>
    </source>
</evidence>
<dbReference type="OMA" id="MTSNIMF"/>
<dbReference type="AlphaFoldDB" id="A0A151RQI4"/>
<evidence type="ECO:0000256" key="2">
    <source>
        <dbReference type="SAM" id="SignalP"/>
    </source>
</evidence>
<dbReference type="Gramene" id="C.cajan_34625.t">
    <property type="protein sequence ID" value="C.cajan_34625.t.cds1"/>
    <property type="gene ID" value="C.cajan_34625"/>
</dbReference>
<keyword evidence="4" id="KW-1185">Reference proteome</keyword>
<feature type="chain" id="PRO_5007588049" evidence="2">
    <location>
        <begin position="33"/>
        <end position="134"/>
    </location>
</feature>
<reference evidence="3" key="1">
    <citation type="journal article" date="2012" name="Nat. Biotechnol.">
        <title>Draft genome sequence of pigeonpea (Cajanus cajan), an orphan legume crop of resource-poor farmers.</title>
        <authorList>
            <person name="Varshney R.K."/>
            <person name="Chen W."/>
            <person name="Li Y."/>
            <person name="Bharti A.K."/>
            <person name="Saxena R.K."/>
            <person name="Schlueter J.A."/>
            <person name="Donoghue M.T."/>
            <person name="Azam S."/>
            <person name="Fan G."/>
            <person name="Whaley A.M."/>
            <person name="Farmer A.D."/>
            <person name="Sheridan J."/>
            <person name="Iwata A."/>
            <person name="Tuteja R."/>
            <person name="Penmetsa R.V."/>
            <person name="Wu W."/>
            <person name="Upadhyaya H.D."/>
            <person name="Yang S.P."/>
            <person name="Shah T."/>
            <person name="Saxena K.B."/>
            <person name="Michael T."/>
            <person name="McCombie W.R."/>
            <person name="Yang B."/>
            <person name="Zhang G."/>
            <person name="Yang H."/>
            <person name="Wang J."/>
            <person name="Spillane C."/>
            <person name="Cook D.R."/>
            <person name="May G.D."/>
            <person name="Xu X."/>
            <person name="Jackson S.A."/>
        </authorList>
    </citation>
    <scope>NUCLEOTIDE SEQUENCE [LARGE SCALE GENOMIC DNA]</scope>
</reference>
<feature type="compositionally biased region" description="Basic and acidic residues" evidence="1">
    <location>
        <begin position="39"/>
        <end position="57"/>
    </location>
</feature>
<dbReference type="EMBL" id="KQ483612">
    <property type="protein sequence ID" value="KYP44807.1"/>
    <property type="molecule type" value="Genomic_DNA"/>
</dbReference>
<feature type="region of interest" description="Disordered" evidence="1">
    <location>
        <begin position="39"/>
        <end position="77"/>
    </location>
</feature>
<accession>A0A151RQI4</accession>
<dbReference type="Proteomes" id="UP000075243">
    <property type="component" value="Unassembled WGS sequence"/>
</dbReference>
<organism evidence="3 4">
    <name type="scientific">Cajanus cajan</name>
    <name type="common">Pigeon pea</name>
    <name type="synonym">Cajanus indicus</name>
    <dbReference type="NCBI Taxonomy" id="3821"/>
    <lineage>
        <taxon>Eukaryota</taxon>
        <taxon>Viridiplantae</taxon>
        <taxon>Streptophyta</taxon>
        <taxon>Embryophyta</taxon>
        <taxon>Tracheophyta</taxon>
        <taxon>Spermatophyta</taxon>
        <taxon>Magnoliopsida</taxon>
        <taxon>eudicotyledons</taxon>
        <taxon>Gunneridae</taxon>
        <taxon>Pentapetalae</taxon>
        <taxon>rosids</taxon>
        <taxon>fabids</taxon>
        <taxon>Fabales</taxon>
        <taxon>Fabaceae</taxon>
        <taxon>Papilionoideae</taxon>
        <taxon>50 kb inversion clade</taxon>
        <taxon>NPAAA clade</taxon>
        <taxon>indigoferoid/millettioid clade</taxon>
        <taxon>Phaseoleae</taxon>
        <taxon>Cajanus</taxon>
    </lineage>
</organism>
<evidence type="ECO:0000256" key="1">
    <source>
        <dbReference type="SAM" id="MobiDB-lite"/>
    </source>
</evidence>